<evidence type="ECO:0000259" key="3">
    <source>
        <dbReference type="Pfam" id="PF01636"/>
    </source>
</evidence>
<gene>
    <name evidence="4" type="ORF">M8T91_16345</name>
</gene>
<reference evidence="4 5" key="1">
    <citation type="submission" date="2022-05" db="EMBL/GenBank/DDBJ databases">
        <title>Microbulbifer sp. nov., isolated from sponge.</title>
        <authorList>
            <person name="Gao L."/>
        </authorList>
    </citation>
    <scope>NUCLEOTIDE SEQUENCE [LARGE SCALE GENOMIC DNA]</scope>
    <source>
        <strain evidence="4 5">MI-G</strain>
    </source>
</reference>
<proteinExistence type="predicted"/>
<keyword evidence="1" id="KW-0547">Nucleotide-binding</keyword>
<dbReference type="Pfam" id="PF01636">
    <property type="entry name" value="APH"/>
    <property type="match status" value="1"/>
</dbReference>
<sequence>MNVEVVDSHRAGTGEGCIAAAGREWLQGYNAAWEMGNFRGMNKRLAGGMEEGYVVRDDLRREQLARWVGRALEMDRAVALLDLAGDAGFRRYFRTGTEPRLVAVDSPPQRTNPARFVALADYLRRNGIHTPMVIAADTAKGFLLLEDLGDIQLFCALNKDSVEGLYAEVLSELLCLQQIPREEALLPAYSRELLLAEMRIMPEWLAGKMLGYSLSEPEVQLLEMTFRLLLESAAEQPQTLVHRDYHSRNLMVRGGQRPGIMDFQDAVWGPVTYDLASLLRDCYIRWPRERVVRWALAYAATAESAGILEPVAQERFIRWFDWMGLQRHIKVLGLFPRLLLRDGKRGYLQNLPLVIRYVLEISERYPELKPFGEWFGSELLPLIERQPWYSDYRMAGS</sequence>
<keyword evidence="2" id="KW-0067">ATP-binding</keyword>
<name>A0ABY9EBH4_9GAMM</name>
<dbReference type="EMBL" id="CP098023">
    <property type="protein sequence ID" value="WKD49443.1"/>
    <property type="molecule type" value="Genomic_DNA"/>
</dbReference>
<dbReference type="SUPFAM" id="SSF56112">
    <property type="entry name" value="Protein kinase-like (PK-like)"/>
    <property type="match status" value="1"/>
</dbReference>
<dbReference type="PANTHER" id="PTHR33540:SF1">
    <property type="entry name" value="N-ACETYLMURAMATE_N-ACETYLGLUCOSAMINE KINASE"/>
    <property type="match status" value="1"/>
</dbReference>
<evidence type="ECO:0000256" key="1">
    <source>
        <dbReference type="ARBA" id="ARBA00022741"/>
    </source>
</evidence>
<dbReference type="PANTHER" id="PTHR33540">
    <property type="entry name" value="TRNA THREONYLCARBAMOYLADENOSINE BIOSYNTHESIS PROTEIN TSAE"/>
    <property type="match status" value="1"/>
</dbReference>
<dbReference type="Gene3D" id="3.30.200.20">
    <property type="entry name" value="Phosphorylase Kinase, domain 1"/>
    <property type="match status" value="1"/>
</dbReference>
<dbReference type="InterPro" id="IPR002575">
    <property type="entry name" value="Aminoglycoside_PTrfase"/>
</dbReference>
<keyword evidence="5" id="KW-1185">Reference proteome</keyword>
<dbReference type="Gene3D" id="3.90.1200.10">
    <property type="match status" value="1"/>
</dbReference>
<organism evidence="4 5">
    <name type="scientific">Microbulbifer spongiae</name>
    <dbReference type="NCBI Taxonomy" id="2944933"/>
    <lineage>
        <taxon>Bacteria</taxon>
        <taxon>Pseudomonadati</taxon>
        <taxon>Pseudomonadota</taxon>
        <taxon>Gammaproteobacteria</taxon>
        <taxon>Cellvibrionales</taxon>
        <taxon>Microbulbiferaceae</taxon>
        <taxon>Microbulbifer</taxon>
    </lineage>
</organism>
<evidence type="ECO:0000313" key="5">
    <source>
        <dbReference type="Proteomes" id="UP001321520"/>
    </source>
</evidence>
<dbReference type="Proteomes" id="UP001321520">
    <property type="component" value="Chromosome"/>
</dbReference>
<evidence type="ECO:0000256" key="2">
    <source>
        <dbReference type="ARBA" id="ARBA00022840"/>
    </source>
</evidence>
<accession>A0ABY9EBH4</accession>
<evidence type="ECO:0000313" key="4">
    <source>
        <dbReference type="EMBL" id="WKD49443.1"/>
    </source>
</evidence>
<feature type="domain" description="Aminoglycoside phosphotransferase" evidence="3">
    <location>
        <begin position="83"/>
        <end position="303"/>
    </location>
</feature>
<dbReference type="RefSeq" id="WP_301415257.1">
    <property type="nucleotide sequence ID" value="NZ_CP098023.1"/>
</dbReference>
<protein>
    <submittedName>
        <fullName evidence="4">Phosphotransferase</fullName>
    </submittedName>
</protein>
<dbReference type="InterPro" id="IPR011009">
    <property type="entry name" value="Kinase-like_dom_sf"/>
</dbReference>